<dbReference type="EMBL" id="JBGNYA010000001">
    <property type="protein sequence ID" value="MFA1611194.1"/>
    <property type="molecule type" value="Genomic_DNA"/>
</dbReference>
<keyword evidence="1" id="KW-0472">Membrane</keyword>
<evidence type="ECO:0000313" key="2">
    <source>
        <dbReference type="EMBL" id="MFA1611194.1"/>
    </source>
</evidence>
<feature type="transmembrane region" description="Helical" evidence="1">
    <location>
        <begin position="89"/>
        <end position="111"/>
    </location>
</feature>
<name>A0ABD5MEZ9_9EURY</name>
<dbReference type="Pfam" id="PF04307">
    <property type="entry name" value="YdjM"/>
    <property type="match status" value="1"/>
</dbReference>
<dbReference type="InterPro" id="IPR007404">
    <property type="entry name" value="YdjM-like"/>
</dbReference>
<comment type="caution">
    <text evidence="2">The sequence shown here is derived from an EMBL/GenBank/DDBJ whole genome shotgun (WGS) entry which is preliminary data.</text>
</comment>
<feature type="transmembrane region" description="Helical" evidence="1">
    <location>
        <begin position="60"/>
        <end position="82"/>
    </location>
</feature>
<gene>
    <name evidence="2" type="ORF">OS889_09275</name>
</gene>
<evidence type="ECO:0000256" key="1">
    <source>
        <dbReference type="SAM" id="Phobius"/>
    </source>
</evidence>
<reference evidence="2 3" key="1">
    <citation type="submission" date="2024-08" db="EMBL/GenBank/DDBJ databases">
        <title>Halobellus sp. MBLA0158 whole genome sequence.</title>
        <authorList>
            <person name="Hwang C.Y."/>
            <person name="Cho E.-S."/>
            <person name="Seo M.-J."/>
        </authorList>
    </citation>
    <scope>NUCLEOTIDE SEQUENCE [LARGE SCALE GENOMIC DNA]</scope>
    <source>
        <strain evidence="2 3">MBLA0158</strain>
    </source>
</reference>
<dbReference type="RefSeq" id="WP_372389303.1">
    <property type="nucleotide sequence ID" value="NZ_JBGNYA010000001.1"/>
</dbReference>
<proteinExistence type="predicted"/>
<dbReference type="AlphaFoldDB" id="A0ABD5MEZ9"/>
<accession>A0ABD5MEZ9</accession>
<sequence>MPDLLTHVLLAYAAAGLLAWRTRFPERYVPVVCVGATMPDAMKAAVVADVASGSAFGVPYSFWGLHTLGGVAVLGGIGALTIRSADRRAALGALVAGGIGHLVLDLFVIRVDGLGPPYLFPLTGWLPPAGNLYASSDLWPVAVALAVAVPVWIAREVW</sequence>
<organism evidence="2 3">
    <name type="scientific">Halobellus rubicundus</name>
    <dbReference type="NCBI Taxonomy" id="2996466"/>
    <lineage>
        <taxon>Archaea</taxon>
        <taxon>Methanobacteriati</taxon>
        <taxon>Methanobacteriota</taxon>
        <taxon>Stenosarchaea group</taxon>
        <taxon>Halobacteria</taxon>
        <taxon>Halobacteriales</taxon>
        <taxon>Haloferacaceae</taxon>
        <taxon>Halobellus</taxon>
    </lineage>
</organism>
<keyword evidence="1" id="KW-0812">Transmembrane</keyword>
<keyword evidence="2" id="KW-0378">Hydrolase</keyword>
<feature type="transmembrane region" description="Helical" evidence="1">
    <location>
        <begin position="131"/>
        <end position="154"/>
    </location>
</feature>
<keyword evidence="3" id="KW-1185">Reference proteome</keyword>
<keyword evidence="1" id="KW-1133">Transmembrane helix</keyword>
<protein>
    <submittedName>
        <fullName evidence="2">Metal-dependent hydrolase</fullName>
    </submittedName>
</protein>
<dbReference type="GO" id="GO:0016787">
    <property type="term" value="F:hydrolase activity"/>
    <property type="evidence" value="ECO:0007669"/>
    <property type="project" value="UniProtKB-KW"/>
</dbReference>
<evidence type="ECO:0000313" key="3">
    <source>
        <dbReference type="Proteomes" id="UP001570511"/>
    </source>
</evidence>
<dbReference type="Proteomes" id="UP001570511">
    <property type="component" value="Unassembled WGS sequence"/>
</dbReference>